<accession>A0A9D1HRH3</accession>
<dbReference type="SUPFAM" id="SSF52266">
    <property type="entry name" value="SGNH hydrolase"/>
    <property type="match status" value="1"/>
</dbReference>
<dbReference type="Proteomes" id="UP000824088">
    <property type="component" value="Unassembled WGS sequence"/>
</dbReference>
<dbReference type="InterPro" id="IPR036514">
    <property type="entry name" value="SGNH_hydro_sf"/>
</dbReference>
<feature type="domain" description="SGNH hydrolase-type esterase" evidence="2">
    <location>
        <begin position="53"/>
        <end position="309"/>
    </location>
</feature>
<keyword evidence="1" id="KW-0732">Signal</keyword>
<dbReference type="CDD" id="cd00229">
    <property type="entry name" value="SGNH_hydrolase"/>
    <property type="match status" value="1"/>
</dbReference>
<evidence type="ECO:0000259" key="2">
    <source>
        <dbReference type="Pfam" id="PF13472"/>
    </source>
</evidence>
<dbReference type="Pfam" id="PF13472">
    <property type="entry name" value="Lipase_GDSL_2"/>
    <property type="match status" value="1"/>
</dbReference>
<dbReference type="PANTHER" id="PTHR30383:SF5">
    <property type="entry name" value="SGNH HYDROLASE-TYPE ESTERASE DOMAIN-CONTAINING PROTEIN"/>
    <property type="match status" value="1"/>
</dbReference>
<comment type="caution">
    <text evidence="3">The sequence shown here is derived from an EMBL/GenBank/DDBJ whole genome shotgun (WGS) entry which is preliminary data.</text>
</comment>
<evidence type="ECO:0000313" key="3">
    <source>
        <dbReference type="EMBL" id="HIU21191.1"/>
    </source>
</evidence>
<dbReference type="InterPro" id="IPR013830">
    <property type="entry name" value="SGNH_hydro"/>
</dbReference>
<dbReference type="GO" id="GO:0004622">
    <property type="term" value="F:phosphatidylcholine lysophospholipase activity"/>
    <property type="evidence" value="ECO:0007669"/>
    <property type="project" value="TreeGrafter"/>
</dbReference>
<dbReference type="PANTHER" id="PTHR30383">
    <property type="entry name" value="THIOESTERASE 1/PROTEASE 1/LYSOPHOSPHOLIPASE L1"/>
    <property type="match status" value="1"/>
</dbReference>
<protein>
    <submittedName>
        <fullName evidence="3">SGNH/GDSL hydrolase family protein</fullName>
    </submittedName>
</protein>
<name>A0A9D1HRH3_9FIRM</name>
<organism evidence="3 4">
    <name type="scientific">Candidatus Limadaptatus stercorigallinarum</name>
    <dbReference type="NCBI Taxonomy" id="2840845"/>
    <lineage>
        <taxon>Bacteria</taxon>
        <taxon>Bacillati</taxon>
        <taxon>Bacillota</taxon>
        <taxon>Clostridia</taxon>
        <taxon>Eubacteriales</taxon>
        <taxon>Candidatus Limadaptatus</taxon>
    </lineage>
</organism>
<feature type="signal peptide" evidence="1">
    <location>
        <begin position="1"/>
        <end position="23"/>
    </location>
</feature>
<sequence>MKRKILASALCAVLLVCCAAALVACNNGTDNPSQFYEAPQDAYPQDKTMIVYLGDSIAEGILGASPLSLRHEYAYANVLGRRNDYLYYNHSVSGHLTGSLLGVLNNELGYDGARALIAHVQQADIIHISILGNDVLQDRKDGAFAKEEDNVTMHKIIMEAAENDYTSIDRVLNGYTNGEGVTTAGSVENIKNIVDRLKELNPDATIIFQAVYNPIMDVDTPLIKQETRDALAAAGYDVTLDWLHELGERLITRLNSALDTVLAMDGYEDAFIVADAREAFNAIYDSDPERAADLIYPDGTHPSNEGHAVLADLTQGILETHELADGAAALAEYKTMRKDLLRNHFDGVVTDIDGACAAIDAAESCAAVTEAFFDATRGLTPKY</sequence>
<dbReference type="Gene3D" id="3.40.50.1110">
    <property type="entry name" value="SGNH hydrolase"/>
    <property type="match status" value="1"/>
</dbReference>
<reference evidence="3" key="1">
    <citation type="submission" date="2020-10" db="EMBL/GenBank/DDBJ databases">
        <authorList>
            <person name="Gilroy R."/>
        </authorList>
    </citation>
    <scope>NUCLEOTIDE SEQUENCE</scope>
    <source>
        <strain evidence="3">1063</strain>
    </source>
</reference>
<keyword evidence="3" id="KW-0378">Hydrolase</keyword>
<dbReference type="PROSITE" id="PS51257">
    <property type="entry name" value="PROKAR_LIPOPROTEIN"/>
    <property type="match status" value="1"/>
</dbReference>
<evidence type="ECO:0000313" key="4">
    <source>
        <dbReference type="Proteomes" id="UP000824088"/>
    </source>
</evidence>
<proteinExistence type="predicted"/>
<dbReference type="AlphaFoldDB" id="A0A9D1HRH3"/>
<dbReference type="EMBL" id="DVMN01000053">
    <property type="protein sequence ID" value="HIU21191.1"/>
    <property type="molecule type" value="Genomic_DNA"/>
</dbReference>
<dbReference type="InterPro" id="IPR051532">
    <property type="entry name" value="Ester_Hydrolysis_Enzymes"/>
</dbReference>
<reference evidence="3" key="2">
    <citation type="journal article" date="2021" name="PeerJ">
        <title>Extensive microbial diversity within the chicken gut microbiome revealed by metagenomics and culture.</title>
        <authorList>
            <person name="Gilroy R."/>
            <person name="Ravi A."/>
            <person name="Getino M."/>
            <person name="Pursley I."/>
            <person name="Horton D.L."/>
            <person name="Alikhan N.F."/>
            <person name="Baker D."/>
            <person name="Gharbi K."/>
            <person name="Hall N."/>
            <person name="Watson M."/>
            <person name="Adriaenssens E.M."/>
            <person name="Foster-Nyarko E."/>
            <person name="Jarju S."/>
            <person name="Secka A."/>
            <person name="Antonio M."/>
            <person name="Oren A."/>
            <person name="Chaudhuri R.R."/>
            <person name="La Ragione R."/>
            <person name="Hildebrand F."/>
            <person name="Pallen M.J."/>
        </authorList>
    </citation>
    <scope>NUCLEOTIDE SEQUENCE</scope>
    <source>
        <strain evidence="3">1063</strain>
    </source>
</reference>
<feature type="chain" id="PRO_5039609104" evidence="1">
    <location>
        <begin position="24"/>
        <end position="383"/>
    </location>
</feature>
<evidence type="ECO:0000256" key="1">
    <source>
        <dbReference type="SAM" id="SignalP"/>
    </source>
</evidence>
<gene>
    <name evidence="3" type="ORF">IAD51_02990</name>
</gene>